<dbReference type="Proteomes" id="UP001497680">
    <property type="component" value="Unassembled WGS sequence"/>
</dbReference>
<evidence type="ECO:0000313" key="1">
    <source>
        <dbReference type="EMBL" id="KAI6092075.1"/>
    </source>
</evidence>
<name>A0ACC0DHQ5_9PEZI</name>
<keyword evidence="2" id="KW-1185">Reference proteome</keyword>
<comment type="caution">
    <text evidence="1">The sequence shown here is derived from an EMBL/GenBank/DDBJ whole genome shotgun (WGS) entry which is preliminary data.</text>
</comment>
<accession>A0ACC0DHQ5</accession>
<dbReference type="EMBL" id="MU394284">
    <property type="protein sequence ID" value="KAI6092075.1"/>
    <property type="molecule type" value="Genomic_DNA"/>
</dbReference>
<evidence type="ECO:0000313" key="2">
    <source>
        <dbReference type="Proteomes" id="UP001497680"/>
    </source>
</evidence>
<sequence>MESLEAMQTRHRKEQRELQGRITNKKKSATKKTRKGVNDECAELERQLKERQEQEIATLGGSNGNSNTENTPDGAEEQDDNPPDQKANDATDDITQQLAQTSISSATPSHPEPESSTTQPKKRNRQKDRMARRAAEQEAAAAAAEQEASSMTDHRKIEKTYLLKEFKAHNLVEKEIRPDGHCLFSAVADQLQDRGVLPAGEGEGEPAYRAVRRRATDYMQAHADDFAPFLEEPLDSYVKKIRDTAEWGGQLELAALASAYGVEIRVLQDGRTETIEPNGATKGEGEERQTIWLAYYRHGYGLGEHYNSLRKKD</sequence>
<reference evidence="1 2" key="1">
    <citation type="journal article" date="2022" name="New Phytol.">
        <title>Ecological generalism drives hyperdiversity of secondary metabolite gene clusters in xylarialean endophytes.</title>
        <authorList>
            <person name="Franco M.E.E."/>
            <person name="Wisecaver J.H."/>
            <person name="Arnold A.E."/>
            <person name="Ju Y.M."/>
            <person name="Slot J.C."/>
            <person name="Ahrendt S."/>
            <person name="Moore L.P."/>
            <person name="Eastman K.E."/>
            <person name="Scott K."/>
            <person name="Konkel Z."/>
            <person name="Mondo S.J."/>
            <person name="Kuo A."/>
            <person name="Hayes R.D."/>
            <person name="Haridas S."/>
            <person name="Andreopoulos B."/>
            <person name="Riley R."/>
            <person name="LaButti K."/>
            <person name="Pangilinan J."/>
            <person name="Lipzen A."/>
            <person name="Amirebrahimi M."/>
            <person name="Yan J."/>
            <person name="Adam C."/>
            <person name="Keymanesh K."/>
            <person name="Ng V."/>
            <person name="Louie K."/>
            <person name="Northen T."/>
            <person name="Drula E."/>
            <person name="Henrissat B."/>
            <person name="Hsieh H.M."/>
            <person name="Youens-Clark K."/>
            <person name="Lutzoni F."/>
            <person name="Miadlikowska J."/>
            <person name="Eastwood D.C."/>
            <person name="Hamelin R.C."/>
            <person name="Grigoriev I.V."/>
            <person name="U'Ren J.M."/>
        </authorList>
    </citation>
    <scope>NUCLEOTIDE SEQUENCE [LARGE SCALE GENOMIC DNA]</scope>
    <source>
        <strain evidence="1 2">ER1909</strain>
    </source>
</reference>
<gene>
    <name evidence="1" type="ORF">F4821DRAFT_224818</name>
</gene>
<proteinExistence type="predicted"/>
<organism evidence="1 2">
    <name type="scientific">Hypoxylon rubiginosum</name>
    <dbReference type="NCBI Taxonomy" id="110542"/>
    <lineage>
        <taxon>Eukaryota</taxon>
        <taxon>Fungi</taxon>
        <taxon>Dikarya</taxon>
        <taxon>Ascomycota</taxon>
        <taxon>Pezizomycotina</taxon>
        <taxon>Sordariomycetes</taxon>
        <taxon>Xylariomycetidae</taxon>
        <taxon>Xylariales</taxon>
        <taxon>Hypoxylaceae</taxon>
        <taxon>Hypoxylon</taxon>
    </lineage>
</organism>
<protein>
    <submittedName>
        <fullName evidence="1">Cysteine proteinase</fullName>
    </submittedName>
</protein>